<feature type="region of interest" description="Disordered" evidence="9">
    <location>
        <begin position="1"/>
        <end position="25"/>
    </location>
</feature>
<evidence type="ECO:0000256" key="5">
    <source>
        <dbReference type="ARBA" id="ARBA00022980"/>
    </source>
</evidence>
<proteinExistence type="inferred from homology"/>
<dbReference type="InterPro" id="IPR036510">
    <property type="entry name" value="Ribosomal_bS20_sf"/>
</dbReference>
<name>A0A846QDG0_9BACT</name>
<comment type="similarity">
    <text evidence="2 8">Belongs to the bacterial ribosomal protein bS20 family.</text>
</comment>
<protein>
    <recommendedName>
        <fullName evidence="7 8">Small ribosomal subunit protein bS20</fullName>
    </recommendedName>
</protein>
<comment type="caution">
    <text evidence="10">The sequence shown here is derived from an EMBL/GenBank/DDBJ whole genome shotgun (WGS) entry which is preliminary data.</text>
</comment>
<accession>A0A846QDG0</accession>
<comment type="function">
    <text evidence="1 8">Binds directly to 16S ribosomal RNA.</text>
</comment>
<dbReference type="FunFam" id="1.20.58.110:FF:000001">
    <property type="entry name" value="30S ribosomal protein S20"/>
    <property type="match status" value="1"/>
</dbReference>
<organism evidence="10 11">
    <name type="scientific">Desulfobaculum xiamenense</name>
    <dbReference type="NCBI Taxonomy" id="995050"/>
    <lineage>
        <taxon>Bacteria</taxon>
        <taxon>Pseudomonadati</taxon>
        <taxon>Thermodesulfobacteriota</taxon>
        <taxon>Desulfovibrionia</taxon>
        <taxon>Desulfovibrionales</taxon>
        <taxon>Desulfovibrionaceae</taxon>
        <taxon>Desulfobaculum</taxon>
    </lineage>
</organism>
<dbReference type="SUPFAM" id="SSF46992">
    <property type="entry name" value="Ribosomal protein S20"/>
    <property type="match status" value="1"/>
</dbReference>
<dbReference type="GO" id="GO:0003735">
    <property type="term" value="F:structural constituent of ribosome"/>
    <property type="evidence" value="ECO:0007669"/>
    <property type="project" value="InterPro"/>
</dbReference>
<dbReference type="PANTHER" id="PTHR33398:SF1">
    <property type="entry name" value="SMALL RIBOSOMAL SUBUNIT PROTEIN BS20C"/>
    <property type="match status" value="1"/>
</dbReference>
<dbReference type="GO" id="GO:0070181">
    <property type="term" value="F:small ribosomal subunit rRNA binding"/>
    <property type="evidence" value="ECO:0007669"/>
    <property type="project" value="TreeGrafter"/>
</dbReference>
<evidence type="ECO:0000256" key="1">
    <source>
        <dbReference type="ARBA" id="ARBA00003134"/>
    </source>
</evidence>
<dbReference type="GO" id="GO:0015935">
    <property type="term" value="C:small ribosomal subunit"/>
    <property type="evidence" value="ECO:0007669"/>
    <property type="project" value="TreeGrafter"/>
</dbReference>
<keyword evidence="11" id="KW-1185">Reference proteome</keyword>
<reference evidence="10 11" key="1">
    <citation type="submission" date="2020-03" db="EMBL/GenBank/DDBJ databases">
        <title>Genomic Encyclopedia of Type Strains, Phase IV (KMG-IV): sequencing the most valuable type-strain genomes for metagenomic binning, comparative biology and taxonomic classification.</title>
        <authorList>
            <person name="Goeker M."/>
        </authorList>
    </citation>
    <scope>NUCLEOTIDE SEQUENCE [LARGE SCALE GENOMIC DNA]</scope>
    <source>
        <strain evidence="10 11">DSM 24233</strain>
    </source>
</reference>
<evidence type="ECO:0000256" key="8">
    <source>
        <dbReference type="HAMAP-Rule" id="MF_00500"/>
    </source>
</evidence>
<dbReference type="InterPro" id="IPR002583">
    <property type="entry name" value="Ribosomal_bS20"/>
</dbReference>
<keyword evidence="4 8" id="KW-0694">RNA-binding</keyword>
<dbReference type="PANTHER" id="PTHR33398">
    <property type="entry name" value="30S RIBOSOMAL PROTEIN S20"/>
    <property type="match status" value="1"/>
</dbReference>
<dbReference type="HAMAP" id="MF_00500">
    <property type="entry name" value="Ribosomal_bS20"/>
    <property type="match status" value="1"/>
</dbReference>
<evidence type="ECO:0000256" key="2">
    <source>
        <dbReference type="ARBA" id="ARBA00007634"/>
    </source>
</evidence>
<evidence type="ECO:0000256" key="4">
    <source>
        <dbReference type="ARBA" id="ARBA00022884"/>
    </source>
</evidence>
<evidence type="ECO:0000256" key="7">
    <source>
        <dbReference type="ARBA" id="ARBA00035136"/>
    </source>
</evidence>
<dbReference type="Gene3D" id="1.20.58.110">
    <property type="entry name" value="Ribosomal protein S20"/>
    <property type="match status" value="1"/>
</dbReference>
<dbReference type="AlphaFoldDB" id="A0A846QDG0"/>
<keyword evidence="3 8" id="KW-0699">rRNA-binding</keyword>
<dbReference type="RefSeq" id="WP_167939874.1">
    <property type="nucleotide sequence ID" value="NZ_JAATJA010000001.1"/>
</dbReference>
<evidence type="ECO:0000256" key="6">
    <source>
        <dbReference type="ARBA" id="ARBA00023274"/>
    </source>
</evidence>
<keyword evidence="6 8" id="KW-0687">Ribonucleoprotein</keyword>
<sequence length="87" mass="9684">MANHKSAIKRHRQSEKRNARNRAVKTRIRSAVKALRAAVESNDKEKAQAALTLATSVIDKAATKKVVHWRCAARKISRLSQAVNKIA</sequence>
<dbReference type="GO" id="GO:0006412">
    <property type="term" value="P:translation"/>
    <property type="evidence" value="ECO:0007669"/>
    <property type="project" value="UniProtKB-UniRule"/>
</dbReference>
<evidence type="ECO:0000313" key="10">
    <source>
        <dbReference type="EMBL" id="NJB66766.1"/>
    </source>
</evidence>
<dbReference type="NCBIfam" id="TIGR00029">
    <property type="entry name" value="S20"/>
    <property type="match status" value="1"/>
</dbReference>
<dbReference type="Pfam" id="PF01649">
    <property type="entry name" value="Ribosomal_S20p"/>
    <property type="match status" value="1"/>
</dbReference>
<gene>
    <name evidence="8" type="primary">rpsT</name>
    <name evidence="10" type="ORF">GGQ74_000406</name>
</gene>
<dbReference type="EMBL" id="JAATJA010000001">
    <property type="protein sequence ID" value="NJB66766.1"/>
    <property type="molecule type" value="Genomic_DNA"/>
</dbReference>
<evidence type="ECO:0000256" key="3">
    <source>
        <dbReference type="ARBA" id="ARBA00022730"/>
    </source>
</evidence>
<dbReference type="Proteomes" id="UP000580856">
    <property type="component" value="Unassembled WGS sequence"/>
</dbReference>
<evidence type="ECO:0000313" key="11">
    <source>
        <dbReference type="Proteomes" id="UP000580856"/>
    </source>
</evidence>
<keyword evidence="5 8" id="KW-0689">Ribosomal protein</keyword>
<evidence type="ECO:0000256" key="9">
    <source>
        <dbReference type="SAM" id="MobiDB-lite"/>
    </source>
</evidence>